<accession>A0A8C6M3F9</accession>
<protein>
    <recommendedName>
        <fullName evidence="7">FXYD domain-containing ion transport regulator</fullName>
    </recommendedName>
</protein>
<keyword evidence="9" id="KW-1185">Reference proteome</keyword>
<keyword evidence="7" id="KW-1133">Transmembrane helix</keyword>
<evidence type="ECO:0000313" key="9">
    <source>
        <dbReference type="Proteomes" id="UP000694548"/>
    </source>
</evidence>
<keyword evidence="5 7" id="KW-0406">Ion transport</keyword>
<dbReference type="Pfam" id="PF02038">
    <property type="entry name" value="ATP1G1_PLM_MAT8"/>
    <property type="match status" value="1"/>
</dbReference>
<dbReference type="GO" id="GO:0006811">
    <property type="term" value="P:monoatomic ion transport"/>
    <property type="evidence" value="ECO:0007669"/>
    <property type="project" value="UniProtKB-KW"/>
</dbReference>
<keyword evidence="6 7" id="KW-0472">Membrane</keyword>
<sequence length="61" mass="6513">DYKSLRYGGLSLAVILFTLGILLILSDLVCRCSSAHSNKYNISADLSPMISIGSALEHASL</sequence>
<dbReference type="Gene3D" id="1.20.5.780">
    <property type="entry name" value="Single helix bin"/>
    <property type="match status" value="1"/>
</dbReference>
<dbReference type="GO" id="GO:0016020">
    <property type="term" value="C:membrane"/>
    <property type="evidence" value="ECO:0007669"/>
    <property type="project" value="UniProtKB-SubCell"/>
</dbReference>
<feature type="transmembrane region" description="Helical" evidence="7">
    <location>
        <begin position="12"/>
        <end position="30"/>
    </location>
</feature>
<keyword evidence="4 7" id="KW-0812">Transmembrane</keyword>
<comment type="similarity">
    <text evidence="2 7">Belongs to the FXYD family.</text>
</comment>
<proteinExistence type="inferred from homology"/>
<evidence type="ECO:0000256" key="5">
    <source>
        <dbReference type="ARBA" id="ARBA00023065"/>
    </source>
</evidence>
<dbReference type="AlphaFoldDB" id="A0A8C6M3F9"/>
<dbReference type="Ensembl" id="ENSNFUT00015030701.1">
    <property type="protein sequence ID" value="ENSNFUP00015029388.1"/>
    <property type="gene ID" value="ENSNFUG00015014274.1"/>
</dbReference>
<reference evidence="8" key="1">
    <citation type="submission" date="2014-08" db="EMBL/GenBank/DDBJ databases">
        <authorList>
            <person name="Senf B."/>
            <person name="Petzold A."/>
            <person name="Downie B.R."/>
            <person name="Koch P."/>
            <person name="Platzer M."/>
        </authorList>
    </citation>
    <scope>NUCLEOTIDE SEQUENCE [LARGE SCALE GENOMIC DNA]</scope>
    <source>
        <strain evidence="8">GRZ</strain>
    </source>
</reference>
<keyword evidence="3 7" id="KW-0813">Transport</keyword>
<dbReference type="Proteomes" id="UP000694548">
    <property type="component" value="Chromosome sgr06"/>
</dbReference>
<dbReference type="GO" id="GO:0099106">
    <property type="term" value="F:ion channel regulator activity"/>
    <property type="evidence" value="ECO:0007669"/>
    <property type="project" value="InterPro"/>
</dbReference>
<reference evidence="8" key="2">
    <citation type="submission" date="2025-08" db="UniProtKB">
        <authorList>
            <consortium name="Ensembl"/>
        </authorList>
    </citation>
    <scope>IDENTIFICATION</scope>
</reference>
<dbReference type="GO" id="GO:0043269">
    <property type="term" value="P:regulation of monoatomic ion transport"/>
    <property type="evidence" value="ECO:0007669"/>
    <property type="project" value="InterPro"/>
</dbReference>
<comment type="subcellular location">
    <subcellularLocation>
        <location evidence="1">Membrane</location>
        <topology evidence="1">Single-pass membrane protein</topology>
    </subcellularLocation>
</comment>
<evidence type="ECO:0000256" key="3">
    <source>
        <dbReference type="ARBA" id="ARBA00022448"/>
    </source>
</evidence>
<reference evidence="8" key="3">
    <citation type="submission" date="2025-09" db="UniProtKB">
        <authorList>
            <consortium name="Ensembl"/>
        </authorList>
    </citation>
    <scope>IDENTIFICATION</scope>
</reference>
<evidence type="ECO:0000256" key="6">
    <source>
        <dbReference type="ARBA" id="ARBA00023136"/>
    </source>
</evidence>
<name>A0A8C6M3F9_NOTFU</name>
<evidence type="ECO:0000256" key="2">
    <source>
        <dbReference type="ARBA" id="ARBA00005948"/>
    </source>
</evidence>
<organism evidence="8 9">
    <name type="scientific">Nothobranchius furzeri</name>
    <name type="common">Turquoise killifish</name>
    <dbReference type="NCBI Taxonomy" id="105023"/>
    <lineage>
        <taxon>Eukaryota</taxon>
        <taxon>Metazoa</taxon>
        <taxon>Chordata</taxon>
        <taxon>Craniata</taxon>
        <taxon>Vertebrata</taxon>
        <taxon>Euteleostomi</taxon>
        <taxon>Actinopterygii</taxon>
        <taxon>Neopterygii</taxon>
        <taxon>Teleostei</taxon>
        <taxon>Neoteleostei</taxon>
        <taxon>Acanthomorphata</taxon>
        <taxon>Ovalentaria</taxon>
        <taxon>Atherinomorphae</taxon>
        <taxon>Cyprinodontiformes</taxon>
        <taxon>Nothobranchiidae</taxon>
        <taxon>Nothobranchius</taxon>
    </lineage>
</organism>
<evidence type="ECO:0000256" key="7">
    <source>
        <dbReference type="RuleBase" id="RU364131"/>
    </source>
</evidence>
<evidence type="ECO:0000313" key="8">
    <source>
        <dbReference type="Ensembl" id="ENSNFUP00015029388.1"/>
    </source>
</evidence>
<dbReference type="InterPro" id="IPR000272">
    <property type="entry name" value="Ion-transport_regulator_FXYD"/>
</dbReference>
<evidence type="ECO:0000256" key="4">
    <source>
        <dbReference type="ARBA" id="ARBA00022692"/>
    </source>
</evidence>
<evidence type="ECO:0000256" key="1">
    <source>
        <dbReference type="ARBA" id="ARBA00004167"/>
    </source>
</evidence>